<evidence type="ECO:0000313" key="2">
    <source>
        <dbReference type="EnsemblMetazoa" id="XP_038053764.1"/>
    </source>
</evidence>
<feature type="compositionally biased region" description="Basic and acidic residues" evidence="1">
    <location>
        <begin position="144"/>
        <end position="154"/>
    </location>
</feature>
<dbReference type="OrthoDB" id="10067843at2759"/>
<dbReference type="RefSeq" id="XP_038053764.1">
    <property type="nucleotide sequence ID" value="XM_038197836.1"/>
</dbReference>
<keyword evidence="3" id="KW-1185">Reference proteome</keyword>
<organism evidence="2 3">
    <name type="scientific">Patiria miniata</name>
    <name type="common">Bat star</name>
    <name type="synonym">Asterina miniata</name>
    <dbReference type="NCBI Taxonomy" id="46514"/>
    <lineage>
        <taxon>Eukaryota</taxon>
        <taxon>Metazoa</taxon>
        <taxon>Echinodermata</taxon>
        <taxon>Eleutherozoa</taxon>
        <taxon>Asterozoa</taxon>
        <taxon>Asteroidea</taxon>
        <taxon>Valvatacea</taxon>
        <taxon>Valvatida</taxon>
        <taxon>Asterinidae</taxon>
        <taxon>Patiria</taxon>
    </lineage>
</organism>
<feature type="region of interest" description="Disordered" evidence="1">
    <location>
        <begin position="1"/>
        <end position="182"/>
    </location>
</feature>
<feature type="region of interest" description="Disordered" evidence="1">
    <location>
        <begin position="301"/>
        <end position="331"/>
    </location>
</feature>
<protein>
    <submittedName>
        <fullName evidence="2">Uncharacterized protein</fullName>
    </submittedName>
</protein>
<dbReference type="PANTHER" id="PTHR28467:SF1">
    <property type="entry name" value="PAXIP1-ASSOCIATED GLUTAMATE-RICH PROTEIN 1"/>
    <property type="match status" value="1"/>
</dbReference>
<sequence length="331" mass="37742">MMETEEKPAEEVSKMEEVVPEKPEPEKEIKEETTSDEAKKEEPVEPEVKMEIEETQMEDSSKVTAEVTMETEPAPAPIKEENPKVEESSQKDDGGEQKSVKGEDKVQEEMAKDKVEVDQEKEIVDDKNDDKVSDVKSSSTSPDPIEKEPVKATEELSDDFNILGTDDENDETKDKKRSGVWMPDVNVIIDLYQKLDKEGVLELQWKCPGRRPPPEEVDEKKEEAQKTENETEKPDVEEEKQEEEPTEFDFDIDTPSVTNMAPRRTPGSGQALGSSKKRVARMDKIFNDMLRHKRIDEELARAADESDESAANRTDTTPQRPVAKFRIRKDF</sequence>
<dbReference type="GO" id="GO:1902808">
    <property type="term" value="P:positive regulation of cell cycle G1/S phase transition"/>
    <property type="evidence" value="ECO:0007669"/>
    <property type="project" value="TreeGrafter"/>
</dbReference>
<evidence type="ECO:0000256" key="1">
    <source>
        <dbReference type="SAM" id="MobiDB-lite"/>
    </source>
</evidence>
<feature type="compositionally biased region" description="Basic and acidic residues" evidence="1">
    <location>
        <begin position="212"/>
        <end position="234"/>
    </location>
</feature>
<feature type="compositionally biased region" description="Basic and acidic residues" evidence="1">
    <location>
        <begin position="1"/>
        <end position="52"/>
    </location>
</feature>
<dbReference type="PANTHER" id="PTHR28467">
    <property type="entry name" value="PAXIP1-ASSOCIATED GLUTAMATE-RICH PROTEIN 1"/>
    <property type="match status" value="1"/>
</dbReference>
<dbReference type="AlphaFoldDB" id="A0A913ZQV8"/>
<accession>A0A913ZQV8</accession>
<dbReference type="Proteomes" id="UP000887568">
    <property type="component" value="Unplaced"/>
</dbReference>
<feature type="compositionally biased region" description="Basic and acidic residues" evidence="1">
    <location>
        <begin position="78"/>
        <end position="134"/>
    </location>
</feature>
<dbReference type="EnsemblMetazoa" id="XM_038197836.1">
    <property type="protein sequence ID" value="XP_038053764.1"/>
    <property type="gene ID" value="LOC119726224"/>
</dbReference>
<dbReference type="GO" id="GO:0044666">
    <property type="term" value="C:MLL3/4 complex"/>
    <property type="evidence" value="ECO:0007669"/>
    <property type="project" value="TreeGrafter"/>
</dbReference>
<dbReference type="OMA" id="GVWMPDV"/>
<dbReference type="GeneID" id="119726224"/>
<evidence type="ECO:0000313" key="3">
    <source>
        <dbReference type="Proteomes" id="UP000887568"/>
    </source>
</evidence>
<proteinExistence type="predicted"/>
<feature type="region of interest" description="Disordered" evidence="1">
    <location>
        <begin position="204"/>
        <end position="279"/>
    </location>
</feature>
<name>A0A913ZQV8_PATMI</name>
<dbReference type="GO" id="GO:0033148">
    <property type="term" value="P:positive regulation of intracellular estrogen receptor signaling pathway"/>
    <property type="evidence" value="ECO:0007669"/>
    <property type="project" value="TreeGrafter"/>
</dbReference>
<feature type="compositionally biased region" description="Acidic residues" evidence="1">
    <location>
        <begin position="235"/>
        <end position="252"/>
    </location>
</feature>
<dbReference type="GO" id="GO:0030331">
    <property type="term" value="F:nuclear estrogen receptor binding"/>
    <property type="evidence" value="ECO:0007669"/>
    <property type="project" value="TreeGrafter"/>
</dbReference>
<dbReference type="InterPro" id="IPR028213">
    <property type="entry name" value="PA1"/>
</dbReference>
<dbReference type="Pfam" id="PF15364">
    <property type="entry name" value="PAXIP1_C"/>
    <property type="match status" value="1"/>
</dbReference>
<reference evidence="2" key="1">
    <citation type="submission" date="2022-11" db="UniProtKB">
        <authorList>
            <consortium name="EnsemblMetazoa"/>
        </authorList>
    </citation>
    <scope>IDENTIFICATION</scope>
</reference>